<evidence type="ECO:0000313" key="2">
    <source>
        <dbReference type="Proteomes" id="UP000283497"/>
    </source>
</evidence>
<organism evidence="1 2">
    <name type="scientific">Anaerobutyricum hallii</name>
    <dbReference type="NCBI Taxonomy" id="39488"/>
    <lineage>
        <taxon>Bacteria</taxon>
        <taxon>Bacillati</taxon>
        <taxon>Bacillota</taxon>
        <taxon>Clostridia</taxon>
        <taxon>Lachnospirales</taxon>
        <taxon>Lachnospiraceae</taxon>
        <taxon>Anaerobutyricum</taxon>
    </lineage>
</organism>
<name>A0A415G677_9FIRM</name>
<dbReference type="EMBL" id="QRNJ01000038">
    <property type="protein sequence ID" value="RHK38143.1"/>
    <property type="molecule type" value="Genomic_DNA"/>
</dbReference>
<dbReference type="RefSeq" id="WP_118314748.1">
    <property type="nucleotide sequence ID" value="NZ_CATZPD010000051.1"/>
</dbReference>
<sequence>MKINRKKLELVKARTCMGQKEIVAAGFPAGTLTNAMTGKNIKPETAGRLAKVLGVDVLEIIETED</sequence>
<protein>
    <recommendedName>
        <fullName evidence="3">XRE family transcriptional regulator</fullName>
    </recommendedName>
</protein>
<accession>A0A415G677</accession>
<dbReference type="AlphaFoldDB" id="A0A415G677"/>
<evidence type="ECO:0000313" key="1">
    <source>
        <dbReference type="EMBL" id="RHK38143.1"/>
    </source>
</evidence>
<evidence type="ECO:0008006" key="3">
    <source>
        <dbReference type="Google" id="ProtNLM"/>
    </source>
</evidence>
<gene>
    <name evidence="1" type="ORF">DW068_10165</name>
</gene>
<reference evidence="1 2" key="1">
    <citation type="submission" date="2018-08" db="EMBL/GenBank/DDBJ databases">
        <title>A genome reference for cultivated species of the human gut microbiota.</title>
        <authorList>
            <person name="Zou Y."/>
            <person name="Xue W."/>
            <person name="Luo G."/>
        </authorList>
    </citation>
    <scope>NUCLEOTIDE SEQUENCE [LARGE SCALE GENOMIC DNA]</scope>
    <source>
        <strain evidence="1 2">AF45-14BH</strain>
    </source>
</reference>
<proteinExistence type="predicted"/>
<comment type="caution">
    <text evidence="1">The sequence shown here is derived from an EMBL/GenBank/DDBJ whole genome shotgun (WGS) entry which is preliminary data.</text>
</comment>
<dbReference type="Proteomes" id="UP000283497">
    <property type="component" value="Unassembled WGS sequence"/>
</dbReference>